<accession>A0A9P5HHA6</accession>
<gene>
    <name evidence="1" type="ORF">G7Z17_g697</name>
</gene>
<dbReference type="Proteomes" id="UP000722485">
    <property type="component" value="Unassembled WGS sequence"/>
</dbReference>
<organism evidence="1 2">
    <name type="scientific">Cylindrodendrum hubeiense</name>
    <dbReference type="NCBI Taxonomy" id="595255"/>
    <lineage>
        <taxon>Eukaryota</taxon>
        <taxon>Fungi</taxon>
        <taxon>Dikarya</taxon>
        <taxon>Ascomycota</taxon>
        <taxon>Pezizomycotina</taxon>
        <taxon>Sordariomycetes</taxon>
        <taxon>Hypocreomycetidae</taxon>
        <taxon>Hypocreales</taxon>
        <taxon>Nectriaceae</taxon>
        <taxon>Cylindrodendrum</taxon>
    </lineage>
</organism>
<reference evidence="1" key="1">
    <citation type="submission" date="2020-03" db="EMBL/GenBank/DDBJ databases">
        <title>Draft Genome Sequence of Cylindrodendrum hubeiense.</title>
        <authorList>
            <person name="Buettner E."/>
            <person name="Kellner H."/>
        </authorList>
    </citation>
    <scope>NUCLEOTIDE SEQUENCE</scope>
    <source>
        <strain evidence="1">IHI 201604</strain>
    </source>
</reference>
<proteinExistence type="predicted"/>
<sequence length="354" mass="39173">MAEFEPLTAETSAFIGAFIQELSIKAEGGDTVAEETPDLSMLAATDALPEPEFSAIRPLNHSDAPTTASANGDDKLARLAAILMNDTKSSEDQVASGQIPKAPSIVILPGSSSDNLRTYYQSLMDSSSMCQLYANMIQFQKKPEGFDITSEAGSAFKFQARAAYDAMMGPLISFFSISPGTPRTYNDTIPKDQVHEHLLGKLFDEFRFDKATKAALDVQLTEFVGGLAKIQTDSDSADTFDFMPRLNLVSRTNISGDDNDPDWIYRPTTYLIYMQIDAKTFRESINKNSGVDKVDFKFSLSVTECELDISRFDKSSQKFDKIFQVINNKGLRAYSELLHKPIQTNEPIHARTSN</sequence>
<name>A0A9P5HHA6_9HYPO</name>
<evidence type="ECO:0000313" key="1">
    <source>
        <dbReference type="EMBL" id="KAF7557426.1"/>
    </source>
</evidence>
<keyword evidence="2" id="KW-1185">Reference proteome</keyword>
<comment type="caution">
    <text evidence="1">The sequence shown here is derived from an EMBL/GenBank/DDBJ whole genome shotgun (WGS) entry which is preliminary data.</text>
</comment>
<dbReference type="OrthoDB" id="4879928at2759"/>
<dbReference type="AlphaFoldDB" id="A0A9P5HHA6"/>
<protein>
    <submittedName>
        <fullName evidence="1">Uncharacterized protein</fullName>
    </submittedName>
</protein>
<evidence type="ECO:0000313" key="2">
    <source>
        <dbReference type="Proteomes" id="UP000722485"/>
    </source>
</evidence>
<dbReference type="EMBL" id="JAANBB010000005">
    <property type="protein sequence ID" value="KAF7557426.1"/>
    <property type="molecule type" value="Genomic_DNA"/>
</dbReference>